<accession>A0A9D9ENE4</accession>
<dbReference type="Proteomes" id="UP000823616">
    <property type="component" value="Unassembled WGS sequence"/>
</dbReference>
<evidence type="ECO:0000313" key="2">
    <source>
        <dbReference type="Proteomes" id="UP000823616"/>
    </source>
</evidence>
<dbReference type="Pfam" id="PF14386">
    <property type="entry name" value="DUF4417"/>
    <property type="match status" value="1"/>
</dbReference>
<reference evidence="1" key="2">
    <citation type="journal article" date="2021" name="PeerJ">
        <title>Extensive microbial diversity within the chicken gut microbiome revealed by metagenomics and culture.</title>
        <authorList>
            <person name="Gilroy R."/>
            <person name="Ravi A."/>
            <person name="Getino M."/>
            <person name="Pursley I."/>
            <person name="Horton D.L."/>
            <person name="Alikhan N.F."/>
            <person name="Baker D."/>
            <person name="Gharbi K."/>
            <person name="Hall N."/>
            <person name="Watson M."/>
            <person name="Adriaenssens E.M."/>
            <person name="Foster-Nyarko E."/>
            <person name="Jarju S."/>
            <person name="Secka A."/>
            <person name="Antonio M."/>
            <person name="Oren A."/>
            <person name="Chaudhuri R.R."/>
            <person name="La Ragione R."/>
            <person name="Hildebrand F."/>
            <person name="Pallen M.J."/>
        </authorList>
    </citation>
    <scope>NUCLEOTIDE SEQUENCE</scope>
    <source>
        <strain evidence="1">B3-4054</strain>
    </source>
</reference>
<dbReference type="EMBL" id="JADIMS010000054">
    <property type="protein sequence ID" value="MBO8450113.1"/>
    <property type="molecule type" value="Genomic_DNA"/>
</dbReference>
<name>A0A9D9ENE4_9SPIR</name>
<dbReference type="InterPro" id="IPR025530">
    <property type="entry name" value="DUF4417"/>
</dbReference>
<reference evidence="1" key="1">
    <citation type="submission" date="2020-10" db="EMBL/GenBank/DDBJ databases">
        <authorList>
            <person name="Gilroy R."/>
        </authorList>
    </citation>
    <scope>NUCLEOTIDE SEQUENCE</scope>
    <source>
        <strain evidence="1">B3-4054</strain>
    </source>
</reference>
<sequence>MKTTANDVMDFSRFFLGKDEPPYFYREYLNLSGKIFIPADDIKLAKKLNIDAEKNGILHYFIHDSRQNQLLQNPFSKQAGHQYFYAICSPDFSVDSANCFSCFNLSNILKARIIASLWQARGLSVILTLIWGNKSTYKYAFDNIEQGCPVAVSHQAVTNEEIFQDGILYAIQKINPEMICWYGSIPEYMADYYDIKKIIRMQTRAKLMRRLYKDSFYRDQPMLFPASK</sequence>
<evidence type="ECO:0000313" key="1">
    <source>
        <dbReference type="EMBL" id="MBO8450113.1"/>
    </source>
</evidence>
<proteinExistence type="predicted"/>
<protein>
    <submittedName>
        <fullName evidence="1">DUF4417 domain-containing protein</fullName>
    </submittedName>
</protein>
<comment type="caution">
    <text evidence="1">The sequence shown here is derived from an EMBL/GenBank/DDBJ whole genome shotgun (WGS) entry which is preliminary data.</text>
</comment>
<organism evidence="1 2">
    <name type="scientific">Candidatus Avitreponema avistercoris</name>
    <dbReference type="NCBI Taxonomy" id="2840705"/>
    <lineage>
        <taxon>Bacteria</taxon>
        <taxon>Pseudomonadati</taxon>
        <taxon>Spirochaetota</taxon>
        <taxon>Spirochaetia</taxon>
        <taxon>Spirochaetales</taxon>
        <taxon>Candidatus Avitreponema</taxon>
    </lineage>
</organism>
<dbReference type="AlphaFoldDB" id="A0A9D9ENE4"/>
<gene>
    <name evidence="1" type="ORF">IAA96_03300</name>
</gene>